<gene>
    <name evidence="6" type="ORF">KMW28_17465</name>
</gene>
<evidence type="ECO:0000256" key="1">
    <source>
        <dbReference type="ARBA" id="ARBA00010164"/>
    </source>
</evidence>
<evidence type="ECO:0000256" key="2">
    <source>
        <dbReference type="ARBA" id="ARBA00022679"/>
    </source>
</evidence>
<evidence type="ECO:0000259" key="5">
    <source>
        <dbReference type="Pfam" id="PF13657"/>
    </source>
</evidence>
<dbReference type="PANTHER" id="PTHR37419">
    <property type="entry name" value="SERINE/THREONINE-PROTEIN KINASE TOXIN HIPA"/>
    <property type="match status" value="1"/>
</dbReference>
<evidence type="ECO:0000313" key="7">
    <source>
        <dbReference type="Proteomes" id="UP000678679"/>
    </source>
</evidence>
<dbReference type="Pfam" id="PF13657">
    <property type="entry name" value="Couple_hipA"/>
    <property type="match status" value="1"/>
</dbReference>
<dbReference type="Gene3D" id="1.10.1070.20">
    <property type="match status" value="1"/>
</dbReference>
<dbReference type="PANTHER" id="PTHR37419:SF8">
    <property type="entry name" value="TOXIN YJJJ"/>
    <property type="match status" value="1"/>
</dbReference>
<feature type="domain" description="HipA-like C-terminal" evidence="4">
    <location>
        <begin position="161"/>
        <end position="383"/>
    </location>
</feature>
<dbReference type="Proteomes" id="UP000678679">
    <property type="component" value="Chromosome 1"/>
</dbReference>
<dbReference type="Pfam" id="PF07804">
    <property type="entry name" value="HipA_C"/>
    <property type="match status" value="1"/>
</dbReference>
<dbReference type="InterPro" id="IPR017508">
    <property type="entry name" value="HipA_N1"/>
</dbReference>
<dbReference type="InterPro" id="IPR012893">
    <property type="entry name" value="HipA-like_C"/>
</dbReference>
<evidence type="ECO:0000313" key="6">
    <source>
        <dbReference type="EMBL" id="QWG01433.1"/>
    </source>
</evidence>
<dbReference type="KEGG" id="fya:KMW28_17465"/>
<comment type="similarity">
    <text evidence="1">Belongs to the HipA Ser/Thr kinase family.</text>
</comment>
<name>A0AAX1N6K4_9BACT</name>
<evidence type="ECO:0000259" key="4">
    <source>
        <dbReference type="Pfam" id="PF07804"/>
    </source>
</evidence>
<accession>A0AAX1N6K4</accession>
<sequence length="410" mass="46531">MKKIDKIRVQLSFDKENILDVGEIVTQNQKFYFKYHTALKKYQLQLSPFKLPLTDSIVDMSSFPFDGMAGVFNDSLPDGWGRLLLDRMLTTKGININDITLLDRLAYVGSFGAGALVYQPELGEEEEYSNIRLDELFHQSEKVLEGTSEEVIDELFDLGGSSGGARPKVNVIHNPITNTLSSGNKLKENDEHWIIKFPSSFDANDIANIEYAYYKMALDCGIEMSECKLFYGASGKAYFGTKRFDRIGQNQRLHMHSASGIMHDNFRLSNMDYGHLLDCAFQLERDVAAYNRVFRLACFNVFTHNRDDHSKNFAFLMNKDGQWKFAPAYDLTYSTSSHGFHSTMVAGESQHPTSKDLLKLAAHFNIQEAENIIDEVKSVVEKWSNYADKYSVSSGSKNKIQKSIIKLIDS</sequence>
<keyword evidence="2" id="KW-0808">Transferase</keyword>
<dbReference type="RefSeq" id="WP_169662918.1">
    <property type="nucleotide sequence ID" value="NZ_CP076132.1"/>
</dbReference>
<dbReference type="GO" id="GO:0004674">
    <property type="term" value="F:protein serine/threonine kinase activity"/>
    <property type="evidence" value="ECO:0007669"/>
    <property type="project" value="TreeGrafter"/>
</dbReference>
<reference evidence="6 7" key="1">
    <citation type="submission" date="2021-05" db="EMBL/GenBank/DDBJ databases">
        <title>Comparative genomic studies on the polysaccharide-degrading batcterial strains of the Flammeovirga genus.</title>
        <authorList>
            <person name="Zewei F."/>
            <person name="Zheng Z."/>
            <person name="Yu L."/>
            <person name="Ruyue G."/>
            <person name="Yanhong M."/>
            <person name="Yuanyuan C."/>
            <person name="Jingyan G."/>
            <person name="Wenjun H."/>
        </authorList>
    </citation>
    <scope>NUCLEOTIDE SEQUENCE [LARGE SCALE GENOMIC DNA]</scope>
    <source>
        <strain evidence="6 7">NBRC:100898</strain>
    </source>
</reference>
<keyword evidence="3" id="KW-0418">Kinase</keyword>
<dbReference type="GO" id="GO:0005829">
    <property type="term" value="C:cytosol"/>
    <property type="evidence" value="ECO:0007669"/>
    <property type="project" value="TreeGrafter"/>
</dbReference>
<protein>
    <submittedName>
        <fullName evidence="6">HipA domain-containing protein</fullName>
    </submittedName>
</protein>
<dbReference type="AlphaFoldDB" id="A0AAX1N6K4"/>
<dbReference type="EMBL" id="CP076132">
    <property type="protein sequence ID" value="QWG01433.1"/>
    <property type="molecule type" value="Genomic_DNA"/>
</dbReference>
<keyword evidence="7" id="KW-1185">Reference proteome</keyword>
<proteinExistence type="inferred from homology"/>
<feature type="domain" description="HipA N-terminal subdomain 1" evidence="5">
    <location>
        <begin position="20"/>
        <end position="118"/>
    </location>
</feature>
<organism evidence="6 7">
    <name type="scientific">Flammeovirga yaeyamensis</name>
    <dbReference type="NCBI Taxonomy" id="367791"/>
    <lineage>
        <taxon>Bacteria</taxon>
        <taxon>Pseudomonadati</taxon>
        <taxon>Bacteroidota</taxon>
        <taxon>Cytophagia</taxon>
        <taxon>Cytophagales</taxon>
        <taxon>Flammeovirgaceae</taxon>
        <taxon>Flammeovirga</taxon>
    </lineage>
</organism>
<dbReference type="InterPro" id="IPR052028">
    <property type="entry name" value="HipA_Ser/Thr_kinase"/>
</dbReference>
<evidence type="ECO:0000256" key="3">
    <source>
        <dbReference type="ARBA" id="ARBA00022777"/>
    </source>
</evidence>